<organism evidence="3">
    <name type="scientific">Chromera velia CCMP2878</name>
    <dbReference type="NCBI Taxonomy" id="1169474"/>
    <lineage>
        <taxon>Eukaryota</taxon>
        <taxon>Sar</taxon>
        <taxon>Alveolata</taxon>
        <taxon>Colpodellida</taxon>
        <taxon>Chromeraceae</taxon>
        <taxon>Chromera</taxon>
    </lineage>
</organism>
<dbReference type="EMBL" id="CDMZ01000483">
    <property type="protein sequence ID" value="CEM15305.1"/>
    <property type="molecule type" value="Genomic_DNA"/>
</dbReference>
<dbReference type="InterPro" id="IPR037284">
    <property type="entry name" value="SUF_FeS_clus_asmbl_SufBD_sf"/>
</dbReference>
<dbReference type="PANTHER" id="PTHR43575:SF1">
    <property type="entry name" value="PROTEIN ABCI7, CHLOROPLASTIC"/>
    <property type="match status" value="1"/>
</dbReference>
<dbReference type="PANTHER" id="PTHR43575">
    <property type="entry name" value="PROTEIN ABCI7, CHLOROPLASTIC"/>
    <property type="match status" value="1"/>
</dbReference>
<dbReference type="InterPro" id="IPR000825">
    <property type="entry name" value="SUF_FeS_clus_asmbl_SufBD_core"/>
</dbReference>
<evidence type="ECO:0000313" key="3">
    <source>
        <dbReference type="EMBL" id="CEM15305.1"/>
    </source>
</evidence>
<feature type="domain" description="SUF system FeS cluster assembly SufBD core" evidence="2">
    <location>
        <begin position="321"/>
        <end position="561"/>
    </location>
</feature>
<dbReference type="Pfam" id="PF01458">
    <property type="entry name" value="SUFBD_core"/>
    <property type="match status" value="1"/>
</dbReference>
<evidence type="ECO:0000256" key="1">
    <source>
        <dbReference type="SAM" id="SignalP"/>
    </source>
</evidence>
<proteinExistence type="predicted"/>
<dbReference type="AlphaFoldDB" id="A0A0G4FNN7"/>
<accession>A0A0G4FNN7</accession>
<protein>
    <recommendedName>
        <fullName evidence="2">SUF system FeS cluster assembly SufBD core domain-containing protein</fullName>
    </recommendedName>
</protein>
<evidence type="ECO:0000259" key="2">
    <source>
        <dbReference type="Pfam" id="PF01458"/>
    </source>
</evidence>
<feature type="chain" id="PRO_5005189021" description="SUF system FeS cluster assembly SufBD core domain-containing protein" evidence="1">
    <location>
        <begin position="27"/>
        <end position="596"/>
    </location>
</feature>
<dbReference type="PhylomeDB" id="A0A0G4FNN7"/>
<dbReference type="InterPro" id="IPR055346">
    <property type="entry name" value="Fe-S_cluster_assembly_SufBD"/>
</dbReference>
<keyword evidence="1" id="KW-0732">Signal</keyword>
<reference evidence="3" key="1">
    <citation type="submission" date="2014-11" db="EMBL/GenBank/DDBJ databases">
        <authorList>
            <person name="Otto D Thomas"/>
            <person name="Naeem Raeece"/>
        </authorList>
    </citation>
    <scope>NUCLEOTIDE SEQUENCE</scope>
</reference>
<sequence length="596" mass="64352">MKEPLSTRLLALLSLWLGFCRQSAFGFRPLFSGSASRGTWKRSSSSPSALLVERETAAVPPSPAGEPTTPLAAPVLDLEGEAAPKTTLIEEGALHLREYPGGLSVPWTQFEEQREAWWNGIVNSRSPDVVSALVEQTRAVGETALKSVPNPTRKLEAFRHQKNLDKLYQTQFKSSSDGKTVSVSREALSPFVCDEAEDVLVLVNGVVRPELSALSSASEFYLGSLGGAGDEIVSVLEREGLLSFIPEWTNFDQLRDYEDSYPVFDRKKFDHGMAKFAALNLACASDAAVLRVNPGVKVEKPLQILHVAVAPEESDAETLPTASHPRVILSMGEGAQARVVHSSVSISSSSSSAAAAEGETPKGGLVNGATVVGMGEGAELKLDVLQELEEGRGWWHWEQMAVRNAPKASVSICEILRGSESSRLNTQIDSPGECRQELSSLIMAGGRQQLTACQMIHHRKGGGTTEQLHKNVMADRGDACWRGRVRIEHGADQTACAQMCRTLTVNPGTKATVIPSLEILTDDVTATHGATVSDIPEAEVFYLTSRGIPRGAARYMLLQGFVEDIARGLTDKRAEKRVMEKLDRMAPDVLSGAAGR</sequence>
<dbReference type="VEuPathDB" id="CryptoDB:Cvel_17786"/>
<name>A0A0G4FNN7_9ALVE</name>
<gene>
    <name evidence="3" type="ORF">Cvel_17786</name>
</gene>
<feature type="signal peptide" evidence="1">
    <location>
        <begin position="1"/>
        <end position="26"/>
    </location>
</feature>
<dbReference type="GO" id="GO:0016226">
    <property type="term" value="P:iron-sulfur cluster assembly"/>
    <property type="evidence" value="ECO:0007669"/>
    <property type="project" value="InterPro"/>
</dbReference>
<dbReference type="SUPFAM" id="SSF101960">
    <property type="entry name" value="Stabilizer of iron transporter SufD"/>
    <property type="match status" value="1"/>
</dbReference>